<dbReference type="GO" id="GO:0008195">
    <property type="term" value="F:phosphatidate phosphatase activity"/>
    <property type="evidence" value="ECO:0007669"/>
    <property type="project" value="InterPro"/>
</dbReference>
<dbReference type="Pfam" id="PF09949">
    <property type="entry name" value="APP1_cat"/>
    <property type="match status" value="1"/>
</dbReference>
<dbReference type="PANTHER" id="PTHR28208:SF3">
    <property type="entry name" value="PHOSPHATIDATE PHOSPHATASE APP1"/>
    <property type="match status" value="1"/>
</dbReference>
<dbReference type="PANTHER" id="PTHR28208">
    <property type="entry name" value="PHOSPHATIDATE PHOSPHATASE APP1"/>
    <property type="match status" value="1"/>
</dbReference>
<dbReference type="InterPro" id="IPR019236">
    <property type="entry name" value="APP1_cat"/>
</dbReference>
<evidence type="ECO:0000256" key="1">
    <source>
        <dbReference type="SAM" id="MobiDB-lite"/>
    </source>
</evidence>
<sequence length="393" mass="43498">MEASKSPAPAHPHSTSRPQWTQQHWALRAETKFNLGLVRLFQRLGWQERVEPYVGYGLANEWVRVLGRVVVSPKKRVAITRSSVQGAGDQPRSVRGWRSFSTVQAPRAAVTVTFGDQPFTVQADHDGYVDAVLPIQLMTGWHEVTLQTANGATSTAGVQVIGPEQRLGLVSDIDDTAMVTAVPRFFLAVWNSLVVHESARKPVPGMAQLYNRLRTQYSDMPMFYLSTGAWNVVPAMLRFFTHNQFPAGSLLMTDFGPTNTGWFRSGKEHKERSLHRLASDFPNIAWILIGDDGQRDPLIYDEFAASKPDHVAGIAIRQLSPTQAVLAHGTVGDYPAGRTHNQEAPHPLPTNRSNAEQTSEEEAAFPKFSVRGKDGFVIANKLEARGVLSHCDE</sequence>
<feature type="domain" description="Phosphatidate phosphatase APP1 catalytic" evidence="2">
    <location>
        <begin position="168"/>
        <end position="318"/>
    </location>
</feature>
<name>A0AAU7DU47_9MICO</name>
<dbReference type="EMBL" id="CP146203">
    <property type="protein sequence ID" value="XBH21179.1"/>
    <property type="molecule type" value="Genomic_DNA"/>
</dbReference>
<accession>A0AAU7DU47</accession>
<feature type="region of interest" description="Disordered" evidence="1">
    <location>
        <begin position="332"/>
        <end position="362"/>
    </location>
</feature>
<dbReference type="AlphaFoldDB" id="A0AAU7DU47"/>
<protein>
    <submittedName>
        <fullName evidence="3">Phosphatase domain-containing protein</fullName>
    </submittedName>
</protein>
<feature type="region of interest" description="Disordered" evidence="1">
    <location>
        <begin position="1"/>
        <end position="21"/>
    </location>
</feature>
<organism evidence="3">
    <name type="scientific">Jonesiaceae bacterium BS-20</name>
    <dbReference type="NCBI Taxonomy" id="3120821"/>
    <lineage>
        <taxon>Bacteria</taxon>
        <taxon>Bacillati</taxon>
        <taxon>Actinomycetota</taxon>
        <taxon>Actinomycetes</taxon>
        <taxon>Micrococcales</taxon>
        <taxon>Jonesiaceae</taxon>
    </lineage>
</organism>
<evidence type="ECO:0000313" key="3">
    <source>
        <dbReference type="EMBL" id="XBH21179.1"/>
    </source>
</evidence>
<reference evidence="3" key="1">
    <citation type="submission" date="2024-02" db="EMBL/GenBank/DDBJ databases">
        <title>Tomenella chthoni gen. nov. sp. nov., a member of the family Jonesiaceae isolated from bat guano.</title>
        <authorList>
            <person name="Miller S.L."/>
            <person name="King J."/>
            <person name="Sankaranarayanan K."/>
            <person name="Lawson P.A."/>
        </authorList>
    </citation>
    <scope>NUCLEOTIDE SEQUENCE</scope>
    <source>
        <strain evidence="3">BS-20</strain>
    </source>
</reference>
<proteinExistence type="predicted"/>
<evidence type="ECO:0000259" key="2">
    <source>
        <dbReference type="Pfam" id="PF09949"/>
    </source>
</evidence>
<gene>
    <name evidence="3" type="ORF">V5R04_13300</name>
</gene>
<dbReference type="InterPro" id="IPR052935">
    <property type="entry name" value="Mg2+_PAP"/>
</dbReference>